<organism evidence="2 3">
    <name type="scientific">Neogemmobacter tilapiae</name>
    <dbReference type="NCBI Taxonomy" id="875041"/>
    <lineage>
        <taxon>Bacteria</taxon>
        <taxon>Pseudomonadati</taxon>
        <taxon>Pseudomonadota</taxon>
        <taxon>Alphaproteobacteria</taxon>
        <taxon>Rhodobacterales</taxon>
        <taxon>Paracoccaceae</taxon>
        <taxon>Neogemmobacter</taxon>
    </lineage>
</organism>
<dbReference type="Proteomes" id="UP000638981">
    <property type="component" value="Unassembled WGS sequence"/>
</dbReference>
<sequence length="113" mass="12487">MEHLRRQYHQILLICLGLGFALTALAFAMDFFGLQTAVSRAPYSALVALLLALICGAALACCSFGFALIEQGMAEQARSRADQQCRACIEELRPRNPWAAAVLQAEYRRIPRS</sequence>
<protein>
    <submittedName>
        <fullName evidence="2">Uncharacterized protein</fullName>
    </submittedName>
</protein>
<reference evidence="2" key="1">
    <citation type="journal article" date="2014" name="Int. J. Syst. Evol. Microbiol.">
        <title>Complete genome sequence of Corynebacterium casei LMG S-19264T (=DSM 44701T), isolated from a smear-ripened cheese.</title>
        <authorList>
            <consortium name="US DOE Joint Genome Institute (JGI-PGF)"/>
            <person name="Walter F."/>
            <person name="Albersmeier A."/>
            <person name="Kalinowski J."/>
            <person name="Ruckert C."/>
        </authorList>
    </citation>
    <scope>NUCLEOTIDE SEQUENCE</scope>
    <source>
        <strain evidence="2">KCTC 23310</strain>
    </source>
</reference>
<dbReference type="AlphaFoldDB" id="A0A918TTZ3"/>
<gene>
    <name evidence="2" type="ORF">GCM10007315_23260</name>
</gene>
<evidence type="ECO:0000313" key="3">
    <source>
        <dbReference type="Proteomes" id="UP000638981"/>
    </source>
</evidence>
<evidence type="ECO:0000313" key="2">
    <source>
        <dbReference type="EMBL" id="GHC58833.1"/>
    </source>
</evidence>
<name>A0A918TTZ3_9RHOB</name>
<dbReference type="RefSeq" id="WP_189411835.1">
    <property type="nucleotide sequence ID" value="NZ_BMYJ01000006.1"/>
</dbReference>
<accession>A0A918TTZ3</accession>
<evidence type="ECO:0000256" key="1">
    <source>
        <dbReference type="SAM" id="Phobius"/>
    </source>
</evidence>
<feature type="transmembrane region" description="Helical" evidence="1">
    <location>
        <begin position="46"/>
        <end position="69"/>
    </location>
</feature>
<reference evidence="2" key="2">
    <citation type="submission" date="2020-09" db="EMBL/GenBank/DDBJ databases">
        <authorList>
            <person name="Sun Q."/>
            <person name="Kim S."/>
        </authorList>
    </citation>
    <scope>NUCLEOTIDE SEQUENCE</scope>
    <source>
        <strain evidence="2">KCTC 23310</strain>
    </source>
</reference>
<dbReference type="EMBL" id="BMYJ01000006">
    <property type="protein sequence ID" value="GHC58833.1"/>
    <property type="molecule type" value="Genomic_DNA"/>
</dbReference>
<keyword evidence="1" id="KW-0472">Membrane</keyword>
<feature type="transmembrane region" description="Helical" evidence="1">
    <location>
        <begin position="12"/>
        <end position="34"/>
    </location>
</feature>
<comment type="caution">
    <text evidence="2">The sequence shown here is derived from an EMBL/GenBank/DDBJ whole genome shotgun (WGS) entry which is preliminary data.</text>
</comment>
<keyword evidence="1" id="KW-1133">Transmembrane helix</keyword>
<keyword evidence="3" id="KW-1185">Reference proteome</keyword>
<proteinExistence type="predicted"/>
<keyword evidence="1" id="KW-0812">Transmembrane</keyword>